<accession>A0AAE1F579</accession>
<name>A0AAE1F579_PETCI</name>
<dbReference type="Proteomes" id="UP001286313">
    <property type="component" value="Unassembled WGS sequence"/>
</dbReference>
<sequence>MSSSFIFLPFPSTNPLHVPINTWYPHMNRPHPKLPHHHKGHLIATPPQGTRPILPHHHKGHLIATPPQGTRPILSHHHWAPSYCQDPLPPHQCPSLTPLGPITRTHSTGSQHHFNVHHSHHWAPGPSTTSMSVTRTTGLHHPTNTHLPHHWAPSPHQCPSFPIRPQHHIDVKSPTQLGLITTPPDCSFITIHTAEPHHYCTRTNSHANAHSHITPCFITIHTTTVTIHTCNIDLGALTFHQLNQRFTSGRHLLV</sequence>
<gene>
    <name evidence="1" type="ORF">Pcinc_027335</name>
</gene>
<dbReference type="EMBL" id="JAWQEG010003262">
    <property type="protein sequence ID" value="KAK3867185.1"/>
    <property type="molecule type" value="Genomic_DNA"/>
</dbReference>
<evidence type="ECO:0000313" key="2">
    <source>
        <dbReference type="Proteomes" id="UP001286313"/>
    </source>
</evidence>
<organism evidence="1 2">
    <name type="scientific">Petrolisthes cinctipes</name>
    <name type="common">Flat porcelain crab</name>
    <dbReference type="NCBI Taxonomy" id="88211"/>
    <lineage>
        <taxon>Eukaryota</taxon>
        <taxon>Metazoa</taxon>
        <taxon>Ecdysozoa</taxon>
        <taxon>Arthropoda</taxon>
        <taxon>Crustacea</taxon>
        <taxon>Multicrustacea</taxon>
        <taxon>Malacostraca</taxon>
        <taxon>Eumalacostraca</taxon>
        <taxon>Eucarida</taxon>
        <taxon>Decapoda</taxon>
        <taxon>Pleocyemata</taxon>
        <taxon>Anomura</taxon>
        <taxon>Galatheoidea</taxon>
        <taxon>Porcellanidae</taxon>
        <taxon>Petrolisthes</taxon>
    </lineage>
</organism>
<evidence type="ECO:0000313" key="1">
    <source>
        <dbReference type="EMBL" id="KAK3867185.1"/>
    </source>
</evidence>
<protein>
    <submittedName>
        <fullName evidence="1">Uncharacterized protein</fullName>
    </submittedName>
</protein>
<comment type="caution">
    <text evidence="1">The sequence shown here is derived from an EMBL/GenBank/DDBJ whole genome shotgun (WGS) entry which is preliminary data.</text>
</comment>
<proteinExistence type="predicted"/>
<dbReference type="AlphaFoldDB" id="A0AAE1F579"/>
<reference evidence="1" key="1">
    <citation type="submission" date="2023-10" db="EMBL/GenBank/DDBJ databases">
        <title>Genome assemblies of two species of porcelain crab, Petrolisthes cinctipes and Petrolisthes manimaculis (Anomura: Porcellanidae).</title>
        <authorList>
            <person name="Angst P."/>
        </authorList>
    </citation>
    <scope>NUCLEOTIDE SEQUENCE</scope>
    <source>
        <strain evidence="1">PB745_01</strain>
        <tissue evidence="1">Gill</tissue>
    </source>
</reference>
<keyword evidence="2" id="KW-1185">Reference proteome</keyword>